<proteinExistence type="predicted"/>
<sequence>MATTPDSDVVELSASDGVVFIAANGPLTRLHYFDGQYLRASALTLEQDYHRQALRLANRAGGHGVVEGFAVRLQGSELRLGPGLAITPDGDLVQGSSEVGAALTALMGTAQPESVTAREAFGNCLQAAPGQALTDPLQIWVITVGPVQGLCGNEAVYGKLCETACATDSRRPYWREGLVLRLRRLTLNLPGSQAVMPSLVHLRNRIASAFFAAEPGQPASLLSAAGLSSGVWCAPAQLPGGDEVPLGLLWRDAGVARLDAWSARRERMDSGARGYWQGRMGMRPWNAFLAQVLQFQCQLSGLFEPGQPVILPEDDCLRLRDALGQARTRLDGLLQRYAESAKQALYRMERRPTTAEYKLVTNDLGVAFADLGELQSKLAELDQGGNALPTQRMLIKAGFLQLPPAGYLPVQPGDNAREQLERLFGEGVNLTLHGVRSDEIGHLLEQAQHLQRISLTRGLDDPTQPEAVEVFLPDGLVLPGQALQPGLWWRTSITLPFDWVGMLGKVPPEKTGGFDAKSVQVHAQEALKQAAAFRSQGQTKAFGGTQSTAPQSPDIEGLTRTEARPDGSVGLTAVATISVVNPQTQALTRVSGVLAGDLSRDPFALSVGATAELRAEGAAGLGAVGAELRVSGQLTVLASRARDAGARECLVQIDAIVTAAAGSITKTVPVRYTLTLVRHGDGRTGLFLLDGPVLDDSNGQLAVDWDGDPLHADLSIKATVQGQSFELRLVALDALPAAPASTSTLGAEALTGLSHVAEVNQDSGLLLRLRERLFPALGPSTLPLARATQDWVMFRRARHCLCAPPAATLQDQTETFQVWHLKLADEKSLELFTQAIDTGNDALLQTFKPARVGLLHYRDQSAYADESAARVLAMWTAAQPDARVAIGRVWEGSPTRGQGWQNHMRLRHMLEQISTLTEMPPPGSDRVHAIEPPPGLLGDSAYDGGLLVVTMPAAVSQHLHRVIVMASGQLSELLRIYQSAGADAGWKATLDSATNPALSRLVPVSGGQLTEAGQAMLKEAITEIQGEDELVANYVLNHFLVSAPAAPEGVVPKDDHGLAISALLAASQQPASLNEVGSAEVTAASLEDQVFGASLVGVRVNRID</sequence>
<comment type="caution">
    <text evidence="1">The sequence shown here is derived from an EMBL/GenBank/DDBJ whole genome shotgun (WGS) entry which is preliminary data.</text>
</comment>
<evidence type="ECO:0000313" key="2">
    <source>
        <dbReference type="Proteomes" id="UP000678374"/>
    </source>
</evidence>
<evidence type="ECO:0000313" key="1">
    <source>
        <dbReference type="EMBL" id="MBQ0957488.1"/>
    </source>
</evidence>
<name>A0A940YK37_9BURK</name>
<dbReference type="AlphaFoldDB" id="A0A940YK37"/>
<accession>A0A940YK37</accession>
<dbReference type="EMBL" id="JAGQDE010000001">
    <property type="protein sequence ID" value="MBQ0957488.1"/>
    <property type="molecule type" value="Genomic_DNA"/>
</dbReference>
<reference evidence="1" key="1">
    <citation type="submission" date="2021-04" db="EMBL/GenBank/DDBJ databases">
        <title>The genome sequence of Ideonella sp. 4Y11.</title>
        <authorList>
            <person name="Liu Y."/>
        </authorList>
    </citation>
    <scope>NUCLEOTIDE SEQUENCE</scope>
    <source>
        <strain evidence="1">4Y11</strain>
    </source>
</reference>
<organism evidence="1 2">
    <name type="scientific">Ideonella aquatica</name>
    <dbReference type="NCBI Taxonomy" id="2824119"/>
    <lineage>
        <taxon>Bacteria</taxon>
        <taxon>Pseudomonadati</taxon>
        <taxon>Pseudomonadota</taxon>
        <taxon>Betaproteobacteria</taxon>
        <taxon>Burkholderiales</taxon>
        <taxon>Sphaerotilaceae</taxon>
        <taxon>Ideonella</taxon>
    </lineage>
</organism>
<dbReference type="RefSeq" id="WP_210799785.1">
    <property type="nucleotide sequence ID" value="NZ_JAGQDE010000001.1"/>
</dbReference>
<keyword evidence="2" id="KW-1185">Reference proteome</keyword>
<gene>
    <name evidence="1" type="ORF">KAK06_00825</name>
</gene>
<protein>
    <submittedName>
        <fullName evidence="1">Uncharacterized protein</fullName>
    </submittedName>
</protein>
<dbReference type="Proteomes" id="UP000678374">
    <property type="component" value="Unassembled WGS sequence"/>
</dbReference>